<name>A0A1X2H7Q4_SYNRA</name>
<dbReference type="GO" id="GO:0140849">
    <property type="term" value="F:ATP-dependent H2AZ histone chaperone activity"/>
    <property type="evidence" value="ECO:0007669"/>
    <property type="project" value="InterPro"/>
</dbReference>
<dbReference type="GO" id="GO:0006355">
    <property type="term" value="P:regulation of DNA-templated transcription"/>
    <property type="evidence" value="ECO:0007669"/>
    <property type="project" value="InterPro"/>
</dbReference>
<proteinExistence type="predicted"/>
<dbReference type="STRING" id="13706.A0A1X2H7Q4"/>
<comment type="caution">
    <text evidence="4">The sequence shown here is derived from an EMBL/GenBank/DDBJ whole genome shotgun (WGS) entry which is preliminary data.</text>
</comment>
<dbReference type="GO" id="GO:0000812">
    <property type="term" value="C:Swr1 complex"/>
    <property type="evidence" value="ECO:0007669"/>
    <property type="project" value="InterPro"/>
</dbReference>
<reference evidence="4 5" key="1">
    <citation type="submission" date="2016-07" db="EMBL/GenBank/DDBJ databases">
        <title>Pervasive Adenine N6-methylation of Active Genes in Fungi.</title>
        <authorList>
            <consortium name="DOE Joint Genome Institute"/>
            <person name="Mondo S.J."/>
            <person name="Dannebaum R.O."/>
            <person name="Kuo R.C."/>
            <person name="Labutti K."/>
            <person name="Haridas S."/>
            <person name="Kuo A."/>
            <person name="Salamov A."/>
            <person name="Ahrendt S.R."/>
            <person name="Lipzen A."/>
            <person name="Sullivan W."/>
            <person name="Andreopoulos W.B."/>
            <person name="Clum A."/>
            <person name="Lindquist E."/>
            <person name="Daum C."/>
            <person name="Ramamoorthy G.K."/>
            <person name="Gryganskyi A."/>
            <person name="Culley D."/>
            <person name="Magnuson J.K."/>
            <person name="James T.Y."/>
            <person name="O'Malley M.A."/>
            <person name="Stajich J.E."/>
            <person name="Spatafora J.W."/>
            <person name="Visel A."/>
            <person name="Grigoriev I.V."/>
        </authorList>
    </citation>
    <scope>NUCLEOTIDE SEQUENCE [LARGE SCALE GENOMIC DNA]</scope>
    <source>
        <strain evidence="4 5">NRRL 2496</strain>
    </source>
</reference>
<gene>
    <name evidence="4" type="ORF">BCR43DRAFT_564854</name>
</gene>
<dbReference type="PANTHER" id="PTHR28108">
    <property type="entry name" value="SWR1-COMPLEX PROTEIN 3"/>
    <property type="match status" value="1"/>
</dbReference>
<dbReference type="SUPFAM" id="SSF57716">
    <property type="entry name" value="Glucocorticoid receptor-like (DNA-binding domain)"/>
    <property type="match status" value="1"/>
</dbReference>
<organism evidence="4 5">
    <name type="scientific">Syncephalastrum racemosum</name>
    <name type="common">Filamentous fungus</name>
    <dbReference type="NCBI Taxonomy" id="13706"/>
    <lineage>
        <taxon>Eukaryota</taxon>
        <taxon>Fungi</taxon>
        <taxon>Fungi incertae sedis</taxon>
        <taxon>Mucoromycota</taxon>
        <taxon>Mucoromycotina</taxon>
        <taxon>Mucoromycetes</taxon>
        <taxon>Mucorales</taxon>
        <taxon>Syncephalastraceae</taxon>
        <taxon>Syncephalastrum</taxon>
    </lineage>
</organism>
<evidence type="ECO:0000259" key="3">
    <source>
        <dbReference type="PROSITE" id="PS50114"/>
    </source>
</evidence>
<keyword evidence="1" id="KW-0479">Metal-binding</keyword>
<sequence>MATKRRVEKTENDIRTYKLPVKDTKTETSGSLADDSYKKSSTLLFSLLQSRLNWTKSVFTKFRNEEKTGRKQSSSRRKAKNLFTLGVYTIAIGGHHFSGTTFYAARRSESWIELAKTAQILIEDETHNDGDAGPVLTFSDIVFEFKENPGELFLFPKEAILEALPDSSEVLASFLLPLDPSIASDFDLTPEEKISRWGATSNIPKLQEHASKPYNITPSKQGSDVEAKDDETYSPTTMRIFAVDESLLNELRRMVYEEDAVRMSMTKKMKKPAKRQYLQLLSDDPSVTTMAQSAYTVPEMTSGPVLAEKKRNELANAILLGKRPRKEHGGPEVVVKSRASTLKDDGFRRCAYCTTRHTAMWQSGPAGHGTLCNGCGNLWKQGKILVDAPVISWDEEKQLERERRELTKANEPEVEVVTIQPKEGEKHKQKTTRKMVKRPSCQPANTSNINNSSSAANTSKQPNIGQVAAQLLQQQQQVVLPPGASQSIMTPQGPISFMPLPPGLIPSELVPPVIPAAIVVPAPSIPPRGIPLPTLSISFGEHAFAHPDCSVILVDNCVAIRLSKAGFQSTTINIDKHFLQDTDFTIDKEGDATNRDILTVSCVPTGGGGVYLFNTCLIIPHEKSLKITFRFLEKVDEHHVEGVVTRVFGEWLKNCSESASEAPMTTLFLA</sequence>
<feature type="compositionally biased region" description="Basic residues" evidence="2">
    <location>
        <begin position="427"/>
        <end position="437"/>
    </location>
</feature>
<dbReference type="Gene3D" id="3.30.50.10">
    <property type="entry name" value="Erythroid Transcription Factor GATA-1, subunit A"/>
    <property type="match status" value="1"/>
</dbReference>
<dbReference type="InterPro" id="IPR013088">
    <property type="entry name" value="Znf_NHR/GATA"/>
</dbReference>
<keyword evidence="5" id="KW-1185">Reference proteome</keyword>
<protein>
    <recommendedName>
        <fullName evidence="3">GATA-type domain-containing protein</fullName>
    </recommendedName>
</protein>
<keyword evidence="1" id="KW-0863">Zinc-finger</keyword>
<keyword evidence="1" id="KW-0862">Zinc</keyword>
<dbReference type="OMA" id="TRRKWPN"/>
<dbReference type="InParanoid" id="A0A1X2H7Q4"/>
<dbReference type="PROSITE" id="PS50114">
    <property type="entry name" value="GATA_ZN_FINGER_2"/>
    <property type="match status" value="1"/>
</dbReference>
<evidence type="ECO:0000256" key="1">
    <source>
        <dbReference type="PROSITE-ProRule" id="PRU00094"/>
    </source>
</evidence>
<evidence type="ECO:0000256" key="2">
    <source>
        <dbReference type="SAM" id="MobiDB-lite"/>
    </source>
</evidence>
<dbReference type="GO" id="GO:0008270">
    <property type="term" value="F:zinc ion binding"/>
    <property type="evidence" value="ECO:0007669"/>
    <property type="project" value="UniProtKB-KW"/>
</dbReference>
<dbReference type="GO" id="GO:0043565">
    <property type="term" value="F:sequence-specific DNA binding"/>
    <property type="evidence" value="ECO:0007669"/>
    <property type="project" value="InterPro"/>
</dbReference>
<dbReference type="Pfam" id="PF26242">
    <property type="entry name" value="Swc3_C"/>
    <property type="match status" value="1"/>
</dbReference>
<feature type="region of interest" description="Disordered" evidence="2">
    <location>
        <begin position="420"/>
        <end position="461"/>
    </location>
</feature>
<dbReference type="SMART" id="SM00401">
    <property type="entry name" value="ZnF_GATA"/>
    <property type="match status" value="1"/>
</dbReference>
<feature type="compositionally biased region" description="Low complexity" evidence="2">
    <location>
        <begin position="444"/>
        <end position="459"/>
    </location>
</feature>
<accession>A0A1X2H7Q4</accession>
<evidence type="ECO:0000313" key="5">
    <source>
        <dbReference type="Proteomes" id="UP000242180"/>
    </source>
</evidence>
<dbReference type="InterPro" id="IPR037651">
    <property type="entry name" value="Swc3"/>
</dbReference>
<dbReference type="EMBL" id="MCGN01000007">
    <property type="protein sequence ID" value="ORY94562.1"/>
    <property type="molecule type" value="Genomic_DNA"/>
</dbReference>
<dbReference type="PANTHER" id="PTHR28108:SF1">
    <property type="entry name" value="SWR1-COMPLEX PROTEIN 3"/>
    <property type="match status" value="1"/>
</dbReference>
<dbReference type="InterPro" id="IPR000679">
    <property type="entry name" value="Znf_GATA"/>
</dbReference>
<dbReference type="Proteomes" id="UP000242180">
    <property type="component" value="Unassembled WGS sequence"/>
</dbReference>
<dbReference type="OrthoDB" id="2162994at2759"/>
<dbReference type="AlphaFoldDB" id="A0A1X2H7Q4"/>
<dbReference type="InterPro" id="IPR058986">
    <property type="entry name" value="Swc3_C"/>
</dbReference>
<feature type="domain" description="GATA-type" evidence="3">
    <location>
        <begin position="348"/>
        <end position="380"/>
    </location>
</feature>
<evidence type="ECO:0000313" key="4">
    <source>
        <dbReference type="EMBL" id="ORY94562.1"/>
    </source>
</evidence>